<reference evidence="2 3" key="1">
    <citation type="submission" date="2022-03" db="EMBL/GenBank/DDBJ databases">
        <authorList>
            <person name="Koch H."/>
        </authorList>
    </citation>
    <scope>NUCLEOTIDE SEQUENCE [LARGE SCALE GENOMIC DNA]</scope>
    <source>
        <strain evidence="2 3">G1</strain>
    </source>
</reference>
<name>A0ABM9D7B7_9BACT</name>
<evidence type="ECO:0008006" key="4">
    <source>
        <dbReference type="Google" id="ProtNLM"/>
    </source>
</evidence>
<gene>
    <name evidence="2" type="ORF">GEAMG1_0557</name>
</gene>
<dbReference type="Proteomes" id="UP001295463">
    <property type="component" value="Chromosome"/>
</dbReference>
<organism evidence="2 3">
    <name type="scientific">Trichlorobacter ammonificans</name>
    <dbReference type="NCBI Taxonomy" id="2916410"/>
    <lineage>
        <taxon>Bacteria</taxon>
        <taxon>Pseudomonadati</taxon>
        <taxon>Thermodesulfobacteriota</taxon>
        <taxon>Desulfuromonadia</taxon>
        <taxon>Geobacterales</taxon>
        <taxon>Geobacteraceae</taxon>
        <taxon>Trichlorobacter</taxon>
    </lineage>
</organism>
<evidence type="ECO:0000256" key="1">
    <source>
        <dbReference type="SAM" id="MobiDB-lite"/>
    </source>
</evidence>
<sequence length="276" mass="30482">MAETVRIVIPPEVAVFVRPETPRDDRLRGATGGVLLPPRQTILLLFCLSKDSDPEVRSRALTTLASLPDERFAALAGWHDLHPALLHTVAQVAGQRPAVRTLLYAHPCLADATRSLLESHGAAPDQADTSATSEEEDGEEYASKYQQAQAMGIAEKIKMALTGDKEWRKILVKDSNKLVSSGVLKNPRLTEPEVLTILKSSIQNDEIIRIICANKEWVKNYQIRKALLENPKTPLSNALRFLGTMNEKDIAGYAKSRNISSVISTQAKRMLLAKQK</sequence>
<protein>
    <recommendedName>
        <fullName evidence="4">Leucine rich repeat variant</fullName>
    </recommendedName>
</protein>
<accession>A0ABM9D7B7</accession>
<evidence type="ECO:0000313" key="3">
    <source>
        <dbReference type="Proteomes" id="UP001295463"/>
    </source>
</evidence>
<evidence type="ECO:0000313" key="2">
    <source>
        <dbReference type="EMBL" id="CAH2030374.1"/>
    </source>
</evidence>
<keyword evidence="3" id="KW-1185">Reference proteome</keyword>
<dbReference type="EMBL" id="OW150024">
    <property type="protein sequence ID" value="CAH2030374.1"/>
    <property type="molecule type" value="Genomic_DNA"/>
</dbReference>
<proteinExistence type="predicted"/>
<dbReference type="RefSeq" id="WP_305731312.1">
    <property type="nucleotide sequence ID" value="NZ_OW150024.1"/>
</dbReference>
<feature type="region of interest" description="Disordered" evidence="1">
    <location>
        <begin position="119"/>
        <end position="142"/>
    </location>
</feature>